<comment type="caution">
    <text evidence="1">The sequence shown here is derived from an EMBL/GenBank/DDBJ whole genome shotgun (WGS) entry which is preliminary data.</text>
</comment>
<accession>A0ABT6JY48</accession>
<dbReference type="Proteomes" id="UP001156873">
    <property type="component" value="Unassembled WGS sequence"/>
</dbReference>
<dbReference type="EMBL" id="JARXRO010000018">
    <property type="protein sequence ID" value="MDH5834846.1"/>
    <property type="molecule type" value="Genomic_DNA"/>
</dbReference>
<protein>
    <submittedName>
        <fullName evidence="1">Uncharacterized protein</fullName>
    </submittedName>
</protein>
<evidence type="ECO:0000313" key="1">
    <source>
        <dbReference type="EMBL" id="MDH5834846.1"/>
    </source>
</evidence>
<gene>
    <name evidence="1" type="ORF">QFW81_13075</name>
</gene>
<reference evidence="1 2" key="1">
    <citation type="submission" date="2023-04" db="EMBL/GenBank/DDBJ databases">
        <title>Luteimonas sp. M1R5S59.</title>
        <authorList>
            <person name="Sun J.-Q."/>
        </authorList>
    </citation>
    <scope>NUCLEOTIDE SEQUENCE [LARGE SCALE GENOMIC DNA]</scope>
    <source>
        <strain evidence="1 2">M1R5S59</strain>
    </source>
</reference>
<name>A0ABT6JY48_9GAMM</name>
<keyword evidence="2" id="KW-1185">Reference proteome</keyword>
<organism evidence="1 2">
    <name type="scientific">Luteimonas kalidii</name>
    <dbReference type="NCBI Taxonomy" id="3042025"/>
    <lineage>
        <taxon>Bacteria</taxon>
        <taxon>Pseudomonadati</taxon>
        <taxon>Pseudomonadota</taxon>
        <taxon>Gammaproteobacteria</taxon>
        <taxon>Lysobacterales</taxon>
        <taxon>Lysobacteraceae</taxon>
        <taxon>Luteimonas</taxon>
    </lineage>
</organism>
<proteinExistence type="predicted"/>
<evidence type="ECO:0000313" key="2">
    <source>
        <dbReference type="Proteomes" id="UP001156873"/>
    </source>
</evidence>
<dbReference type="RefSeq" id="WP_280579328.1">
    <property type="nucleotide sequence ID" value="NZ_JARXRO010000018.1"/>
</dbReference>
<sequence>MAMPAAVDEAGARGAREVACTSSMPLQLGIAIRSGAWILPRLLAGLLPGKPLRIGVSPPGILRRRRLSGIIPIRCAVGLWLLIVLRKHVMRPSSRAGCRHGKVRAFQCRGREGDSSS</sequence>